<dbReference type="RefSeq" id="WP_110666582.1">
    <property type="nucleotide sequence ID" value="NZ_PYBW01000021.1"/>
</dbReference>
<dbReference type="OrthoDB" id="4329739at2"/>
<name>A0A2V4NKP0_9ACTN</name>
<keyword evidence="3" id="KW-1185">Reference proteome</keyword>
<dbReference type="Pfam" id="PF19870">
    <property type="entry name" value="DUF6343"/>
    <property type="match status" value="1"/>
</dbReference>
<dbReference type="AlphaFoldDB" id="A0A2V4NKP0"/>
<gene>
    <name evidence="2" type="ORF">C7C46_06225</name>
</gene>
<feature type="transmembrane region" description="Helical" evidence="1">
    <location>
        <begin position="62"/>
        <end position="84"/>
    </location>
</feature>
<comment type="caution">
    <text evidence="2">The sequence shown here is derived from an EMBL/GenBank/DDBJ whole genome shotgun (WGS) entry which is preliminary data.</text>
</comment>
<feature type="transmembrane region" description="Helical" evidence="1">
    <location>
        <begin position="27"/>
        <end position="50"/>
    </location>
</feature>
<accession>A0A2V4NKP0</accession>
<keyword evidence="1" id="KW-1133">Transmembrane helix</keyword>
<keyword evidence="1" id="KW-0812">Transmembrane</keyword>
<evidence type="ECO:0000313" key="2">
    <source>
        <dbReference type="EMBL" id="PYC85853.1"/>
    </source>
</evidence>
<proteinExistence type="predicted"/>
<protein>
    <submittedName>
        <fullName evidence="2">Uncharacterized protein</fullName>
    </submittedName>
</protein>
<evidence type="ECO:0000313" key="3">
    <source>
        <dbReference type="Proteomes" id="UP000248039"/>
    </source>
</evidence>
<dbReference type="InterPro" id="IPR045924">
    <property type="entry name" value="DUF6343"/>
</dbReference>
<keyword evidence="1" id="KW-0472">Membrane</keyword>
<sequence length="91" mass="10004">MRNATTPRRWRSGTEPRFARSDLKLRFLLSVLFTPFFALITAAFATGAALAGPASVPARSTLIGFAAVCFALTVFAAVDLYVVIRRRRVEL</sequence>
<organism evidence="2 3">
    <name type="scientific">Streptomyces tateyamensis</name>
    <dbReference type="NCBI Taxonomy" id="565073"/>
    <lineage>
        <taxon>Bacteria</taxon>
        <taxon>Bacillati</taxon>
        <taxon>Actinomycetota</taxon>
        <taxon>Actinomycetes</taxon>
        <taxon>Kitasatosporales</taxon>
        <taxon>Streptomycetaceae</taxon>
        <taxon>Streptomyces</taxon>
    </lineage>
</organism>
<dbReference type="EMBL" id="PYBW01000021">
    <property type="protein sequence ID" value="PYC85853.1"/>
    <property type="molecule type" value="Genomic_DNA"/>
</dbReference>
<dbReference type="Proteomes" id="UP000248039">
    <property type="component" value="Unassembled WGS sequence"/>
</dbReference>
<evidence type="ECO:0000256" key="1">
    <source>
        <dbReference type="SAM" id="Phobius"/>
    </source>
</evidence>
<reference evidence="2 3" key="1">
    <citation type="submission" date="2018-03" db="EMBL/GenBank/DDBJ databases">
        <title>Bioinformatic expansion and discovery of thiopeptide antibiotics.</title>
        <authorList>
            <person name="Schwalen C.J."/>
            <person name="Hudson G.A."/>
            <person name="Mitchell D.A."/>
        </authorList>
    </citation>
    <scope>NUCLEOTIDE SEQUENCE [LARGE SCALE GENOMIC DNA]</scope>
    <source>
        <strain evidence="2 3">ATCC 21389</strain>
    </source>
</reference>